<evidence type="ECO:0000256" key="1">
    <source>
        <dbReference type="ARBA" id="ARBA00022500"/>
    </source>
</evidence>
<name>A0A841R9I7_9SPIO</name>
<dbReference type="SUPFAM" id="SSF103039">
    <property type="entry name" value="CheC-like"/>
    <property type="match status" value="1"/>
</dbReference>
<dbReference type="PANTHER" id="PTHR39452:SF1">
    <property type="entry name" value="CHEY-P PHOSPHATASE CHEX"/>
    <property type="match status" value="1"/>
</dbReference>
<dbReference type="PANTHER" id="PTHR39452">
    <property type="entry name" value="CHEY-P PHOSPHATASE CHEX"/>
    <property type="match status" value="1"/>
</dbReference>
<proteinExistence type="predicted"/>
<comment type="caution">
    <text evidence="3">The sequence shown here is derived from an EMBL/GenBank/DDBJ whole genome shotgun (WGS) entry which is preliminary data.</text>
</comment>
<dbReference type="CDD" id="cd17906">
    <property type="entry name" value="CheX"/>
    <property type="match status" value="1"/>
</dbReference>
<dbReference type="Proteomes" id="UP000587760">
    <property type="component" value="Unassembled WGS sequence"/>
</dbReference>
<feature type="domain" description="Chemotaxis phosphatase CheX-like" evidence="2">
    <location>
        <begin position="43"/>
        <end position="140"/>
    </location>
</feature>
<evidence type="ECO:0000313" key="4">
    <source>
        <dbReference type="Proteomes" id="UP000587760"/>
    </source>
</evidence>
<dbReference type="AlphaFoldDB" id="A0A841R9I7"/>
<dbReference type="Pfam" id="PF13690">
    <property type="entry name" value="CheX"/>
    <property type="match status" value="1"/>
</dbReference>
<dbReference type="RefSeq" id="WP_184746662.1">
    <property type="nucleotide sequence ID" value="NZ_JACHGJ010000003.1"/>
</dbReference>
<dbReference type="Gene3D" id="3.40.1550.10">
    <property type="entry name" value="CheC-like"/>
    <property type="match status" value="1"/>
</dbReference>
<evidence type="ECO:0000313" key="3">
    <source>
        <dbReference type="EMBL" id="MBB6480436.1"/>
    </source>
</evidence>
<gene>
    <name evidence="3" type="ORF">HNR50_002099</name>
</gene>
<evidence type="ECO:0000259" key="2">
    <source>
        <dbReference type="Pfam" id="PF13690"/>
    </source>
</evidence>
<dbReference type="EMBL" id="JACHGJ010000003">
    <property type="protein sequence ID" value="MBB6480436.1"/>
    <property type="molecule type" value="Genomic_DNA"/>
</dbReference>
<dbReference type="GO" id="GO:0006935">
    <property type="term" value="P:chemotaxis"/>
    <property type="evidence" value="ECO:0007669"/>
    <property type="project" value="UniProtKB-KW"/>
</dbReference>
<dbReference type="InterPro" id="IPR028051">
    <property type="entry name" value="CheX-like_dom"/>
</dbReference>
<keyword evidence="4" id="KW-1185">Reference proteome</keyword>
<reference evidence="3 4" key="1">
    <citation type="submission" date="2020-08" db="EMBL/GenBank/DDBJ databases">
        <title>Genomic Encyclopedia of Type Strains, Phase IV (KMG-IV): sequencing the most valuable type-strain genomes for metagenomic binning, comparative biology and taxonomic classification.</title>
        <authorList>
            <person name="Goeker M."/>
        </authorList>
    </citation>
    <scope>NUCLEOTIDE SEQUENCE [LARGE SCALE GENOMIC DNA]</scope>
    <source>
        <strain evidence="3 4">DSM 2461</strain>
    </source>
</reference>
<protein>
    <submittedName>
        <fullName evidence="3">Chemotaxis protein CheX</fullName>
    </submittedName>
</protein>
<dbReference type="InterPro" id="IPR038756">
    <property type="entry name" value="CheX-like"/>
</dbReference>
<accession>A0A841R9I7</accession>
<dbReference type="InterPro" id="IPR028976">
    <property type="entry name" value="CheC-like_sf"/>
</dbReference>
<organism evidence="3 4">
    <name type="scientific">Spirochaeta isovalerica</name>
    <dbReference type="NCBI Taxonomy" id="150"/>
    <lineage>
        <taxon>Bacteria</taxon>
        <taxon>Pseudomonadati</taxon>
        <taxon>Spirochaetota</taxon>
        <taxon>Spirochaetia</taxon>
        <taxon>Spirochaetales</taxon>
        <taxon>Spirochaetaceae</taxon>
        <taxon>Spirochaeta</taxon>
    </lineage>
</organism>
<sequence>MKAAHINPFLNSTLKLMENMIGRMPMPGQKSLLQNFHSHRWDVSGIIGVTGNAEGIIAIRMTKNMVEKLLAASGVFFSDVDEFNELTNSMIGEIANVIAGNALSDISQYNLNITVPIVIQGKDHTIAWPHNNPVIVIPFSSAFGPFEVCVSLKENLVRSFA</sequence>
<keyword evidence="1" id="KW-0145">Chemotaxis</keyword>